<dbReference type="EMBL" id="BHZE01000017">
    <property type="protein sequence ID" value="GCD78167.1"/>
    <property type="molecule type" value="Genomic_DNA"/>
</dbReference>
<sequence length="256" mass="29600">MEILALKEFLDQKAHYYESEIFIPDDPVSVPHRFRLKNDIEIAGLLTATISWGNRKSIIKSANFLMQLMDDAPYDFVMHHSPKELKRLSRFVHRTFNAEDALFFVKALHQYYQRFDSLEEAFLPKEGEKDLMEAIARFRQLMLQLQPTTRSGKHIADPSTGSAAKRIHMYLRWMVRSEKGGVDFGLWRSISPALLSCPLDVHTGTTARALGLITRKQNDRRAVEELDKVLRTFDPIDPVKYDFALFGIGMEKKIKL</sequence>
<protein>
    <submittedName>
        <fullName evidence="1">TIGR02757 family protein</fullName>
    </submittedName>
</protein>
<dbReference type="OrthoDB" id="9773332at2"/>
<dbReference type="RefSeq" id="WP_124398231.1">
    <property type="nucleotide sequence ID" value="NZ_BHZE01000017.1"/>
</dbReference>
<keyword evidence="2" id="KW-1185">Reference proteome</keyword>
<name>A0A401XMC4_9FLAO</name>
<dbReference type="InterPro" id="IPR014127">
    <property type="entry name" value="CHP02757"/>
</dbReference>
<gene>
    <name evidence="1" type="ORF">JCM31826_16490</name>
</gene>
<reference evidence="1 2" key="1">
    <citation type="submission" date="2018-11" db="EMBL/GenBank/DDBJ databases">
        <title>Schleiferia aggregans sp. nov., a moderately thermophilic heterotrophic bacterium isolated from microbial mats at a terrestrial hot spring.</title>
        <authorList>
            <person name="Iino T."/>
            <person name="Ohkuma M."/>
            <person name="Haruta S."/>
        </authorList>
    </citation>
    <scope>NUCLEOTIDE SEQUENCE [LARGE SCALE GENOMIC DNA]</scope>
    <source>
        <strain evidence="1 2">LA</strain>
    </source>
</reference>
<accession>A0A401XMC4</accession>
<proteinExistence type="predicted"/>
<dbReference type="Pfam" id="PF09674">
    <property type="entry name" value="DUF2400"/>
    <property type="match status" value="1"/>
</dbReference>
<evidence type="ECO:0000313" key="1">
    <source>
        <dbReference type="EMBL" id="GCD78167.1"/>
    </source>
</evidence>
<dbReference type="NCBIfam" id="TIGR02757">
    <property type="entry name" value="TIGR02757 family protein"/>
    <property type="match status" value="1"/>
</dbReference>
<dbReference type="Proteomes" id="UP000286715">
    <property type="component" value="Unassembled WGS sequence"/>
</dbReference>
<comment type="caution">
    <text evidence="1">The sequence shown here is derived from an EMBL/GenBank/DDBJ whole genome shotgun (WGS) entry which is preliminary data.</text>
</comment>
<organism evidence="1 2">
    <name type="scientific">Thermaurantimonas aggregans</name>
    <dbReference type="NCBI Taxonomy" id="2173829"/>
    <lineage>
        <taxon>Bacteria</taxon>
        <taxon>Pseudomonadati</taxon>
        <taxon>Bacteroidota</taxon>
        <taxon>Flavobacteriia</taxon>
        <taxon>Flavobacteriales</taxon>
        <taxon>Schleiferiaceae</taxon>
        <taxon>Thermaurantimonas</taxon>
    </lineage>
</organism>
<evidence type="ECO:0000313" key="2">
    <source>
        <dbReference type="Proteomes" id="UP000286715"/>
    </source>
</evidence>
<dbReference type="AlphaFoldDB" id="A0A401XMC4"/>